<dbReference type="PROSITE" id="PS00108">
    <property type="entry name" value="PROTEIN_KINASE_ST"/>
    <property type="match status" value="1"/>
</dbReference>
<keyword evidence="9" id="KW-0460">Magnesium</keyword>
<name>A0ABR1C5K9_NECAM</name>
<dbReference type="PROSITE" id="PS01351">
    <property type="entry name" value="MAPK"/>
    <property type="match status" value="1"/>
</dbReference>
<dbReference type="EC" id="2.7.11.24" evidence="9"/>
<keyword evidence="3 8" id="KW-0547">Nucleotide-binding</keyword>
<feature type="region of interest" description="Disordered" evidence="10">
    <location>
        <begin position="562"/>
        <end position="581"/>
    </location>
</feature>
<feature type="region of interest" description="Disordered" evidence="10">
    <location>
        <begin position="466"/>
        <end position="496"/>
    </location>
</feature>
<feature type="binding site" evidence="8">
    <location>
        <position position="48"/>
    </location>
    <ligand>
        <name>ATP</name>
        <dbReference type="ChEBI" id="CHEBI:30616"/>
    </ligand>
</feature>
<evidence type="ECO:0000256" key="8">
    <source>
        <dbReference type="PROSITE-ProRule" id="PRU10141"/>
    </source>
</evidence>
<evidence type="ECO:0000256" key="5">
    <source>
        <dbReference type="ARBA" id="ARBA00022840"/>
    </source>
</evidence>
<protein>
    <recommendedName>
        <fullName evidence="9">Mitogen-activated protein kinase</fullName>
        <ecNumber evidence="9">2.7.11.24</ecNumber>
    </recommendedName>
</protein>
<comment type="similarity">
    <text evidence="9">Belongs to the protein kinase superfamily. Ser/Thr protein kinase family. MAP kinase subfamily.</text>
</comment>
<evidence type="ECO:0000313" key="13">
    <source>
        <dbReference type="Proteomes" id="UP001303046"/>
    </source>
</evidence>
<organism evidence="12 13">
    <name type="scientific">Necator americanus</name>
    <name type="common">Human hookworm</name>
    <dbReference type="NCBI Taxonomy" id="51031"/>
    <lineage>
        <taxon>Eukaryota</taxon>
        <taxon>Metazoa</taxon>
        <taxon>Ecdysozoa</taxon>
        <taxon>Nematoda</taxon>
        <taxon>Chromadorea</taxon>
        <taxon>Rhabditida</taxon>
        <taxon>Rhabditina</taxon>
        <taxon>Rhabditomorpha</taxon>
        <taxon>Strongyloidea</taxon>
        <taxon>Ancylostomatidae</taxon>
        <taxon>Bunostominae</taxon>
        <taxon>Necator</taxon>
    </lineage>
</organism>
<keyword evidence="13" id="KW-1185">Reference proteome</keyword>
<dbReference type="SMART" id="SM00220">
    <property type="entry name" value="S_TKc"/>
    <property type="match status" value="1"/>
</dbReference>
<feature type="domain" description="Protein kinase" evidence="11">
    <location>
        <begin position="18"/>
        <end position="308"/>
    </location>
</feature>
<dbReference type="Proteomes" id="UP001303046">
    <property type="component" value="Unassembled WGS sequence"/>
</dbReference>
<evidence type="ECO:0000259" key="11">
    <source>
        <dbReference type="PROSITE" id="PS50011"/>
    </source>
</evidence>
<feature type="region of interest" description="Disordered" evidence="10">
    <location>
        <begin position="356"/>
        <end position="427"/>
    </location>
</feature>
<evidence type="ECO:0000256" key="6">
    <source>
        <dbReference type="ARBA" id="ARBA00047592"/>
    </source>
</evidence>
<keyword evidence="4 9" id="KW-0418">Kinase</keyword>
<keyword evidence="2 9" id="KW-0808">Transferase</keyword>
<evidence type="ECO:0000256" key="2">
    <source>
        <dbReference type="ARBA" id="ARBA00022679"/>
    </source>
</evidence>
<keyword evidence="5 8" id="KW-0067">ATP-binding</keyword>
<dbReference type="Pfam" id="PF00069">
    <property type="entry name" value="Pkinase"/>
    <property type="match status" value="1"/>
</dbReference>
<dbReference type="PROSITE" id="PS50011">
    <property type="entry name" value="PROTEIN_KINASE_DOM"/>
    <property type="match status" value="1"/>
</dbReference>
<dbReference type="InterPro" id="IPR017441">
    <property type="entry name" value="Protein_kinase_ATP_BS"/>
</dbReference>
<dbReference type="Gene3D" id="3.30.200.20">
    <property type="entry name" value="Phosphorylase Kinase, domain 1"/>
    <property type="match status" value="1"/>
</dbReference>
<evidence type="ECO:0000256" key="4">
    <source>
        <dbReference type="ARBA" id="ARBA00022777"/>
    </source>
</evidence>
<evidence type="ECO:0000256" key="3">
    <source>
        <dbReference type="ARBA" id="ARBA00022741"/>
    </source>
</evidence>
<feature type="compositionally biased region" description="Polar residues" evidence="10">
    <location>
        <begin position="388"/>
        <end position="414"/>
    </location>
</feature>
<dbReference type="PANTHER" id="PTHR24055">
    <property type="entry name" value="MITOGEN-ACTIVATED PROTEIN KINASE"/>
    <property type="match status" value="1"/>
</dbReference>
<comment type="catalytic activity">
    <reaction evidence="7">
        <text>L-seryl-[protein] + ATP = O-phospho-L-seryl-[protein] + ADP + H(+)</text>
        <dbReference type="Rhea" id="RHEA:17989"/>
        <dbReference type="Rhea" id="RHEA-COMP:9863"/>
        <dbReference type="Rhea" id="RHEA-COMP:11604"/>
        <dbReference type="ChEBI" id="CHEBI:15378"/>
        <dbReference type="ChEBI" id="CHEBI:29999"/>
        <dbReference type="ChEBI" id="CHEBI:30616"/>
        <dbReference type="ChEBI" id="CHEBI:83421"/>
        <dbReference type="ChEBI" id="CHEBI:456216"/>
        <dbReference type="EC" id="2.7.11.24"/>
    </reaction>
</comment>
<gene>
    <name evidence="12" type="primary">Necator_chrII.g5309</name>
    <name evidence="12" type="ORF">RB195_017516</name>
</gene>
<comment type="caution">
    <text evidence="12">The sequence shown here is derived from an EMBL/GenBank/DDBJ whole genome shotgun (WGS) entry which is preliminary data.</text>
</comment>
<accession>A0ABR1C5K9</accession>
<dbReference type="EMBL" id="JAVFWL010000002">
    <property type="protein sequence ID" value="KAK6733798.1"/>
    <property type="molecule type" value="Genomic_DNA"/>
</dbReference>
<sequence length="581" mass="66111">MLEQNRMDVRFHLEGTPYVADDTIGTGAYGVVCKAKHLPSQRAVAIKKIPRAFAAHTLAKRSLREVRILRELRHENIIAVLDMFTAEGTHGRDIYMVMDLMETDLHQIIHSRQTLVEQHFQYFLYQLVRGLKYLHSVGIVHRDLKPSNLLVNGDCLLRIADFGMARSTDQTHQKNDKFLTQYVATRWYRAPELLFSMIDYDTKVDMWSAGCIFAEMIMRRQIFPGKDGVSQVKMIVYYLGTPEERVMQQITSDIVLGWIESCGKKEPLPWQAILPKATPEALEVIDRLLQISPWKRSTAEEVLELPYLSAYHDPAFEPTCPIRARFDADAIEELPVGKLIEHLANEANIFDAIRGPYATRTTPPSPLPDDICQPSTSHTTDPSDEITPHSSQSSAFTQIRGSSGSEDASTSTTPRIRDSGESEETVLDMDTNRLSQIEDSVDNTPDGSTSSIVNPEFKQYLRDGTDWPLDEASTSSAPPTLNREKETLNPKQSLRNALERKVLLKEARNRDGRDARRVLRTKDRGRLMSDIPGEEKQNTEQWLCLKHCGKLRVRPLARRDSRDGYRIRRRHPSGCTRKSTD</sequence>
<dbReference type="PROSITE" id="PS00107">
    <property type="entry name" value="PROTEIN_KINASE_ATP"/>
    <property type="match status" value="1"/>
</dbReference>
<proteinExistence type="inferred from homology"/>
<dbReference type="CDD" id="cd07834">
    <property type="entry name" value="STKc_MAPK"/>
    <property type="match status" value="1"/>
</dbReference>
<comment type="catalytic activity">
    <reaction evidence="6 9">
        <text>L-threonyl-[protein] + ATP = O-phospho-L-threonyl-[protein] + ADP + H(+)</text>
        <dbReference type="Rhea" id="RHEA:46608"/>
        <dbReference type="Rhea" id="RHEA-COMP:11060"/>
        <dbReference type="Rhea" id="RHEA-COMP:11605"/>
        <dbReference type="ChEBI" id="CHEBI:15378"/>
        <dbReference type="ChEBI" id="CHEBI:30013"/>
        <dbReference type="ChEBI" id="CHEBI:30616"/>
        <dbReference type="ChEBI" id="CHEBI:61977"/>
        <dbReference type="ChEBI" id="CHEBI:456216"/>
        <dbReference type="EC" id="2.7.11.24"/>
    </reaction>
</comment>
<keyword evidence="1 9" id="KW-0723">Serine/threonine-protein kinase</keyword>
<evidence type="ECO:0000256" key="9">
    <source>
        <dbReference type="RuleBase" id="RU361165"/>
    </source>
</evidence>
<dbReference type="InterPro" id="IPR011009">
    <property type="entry name" value="Kinase-like_dom_sf"/>
</dbReference>
<dbReference type="InterPro" id="IPR000719">
    <property type="entry name" value="Prot_kinase_dom"/>
</dbReference>
<comment type="cofactor">
    <cofactor evidence="9">
        <name>Mg(2+)</name>
        <dbReference type="ChEBI" id="CHEBI:18420"/>
    </cofactor>
</comment>
<dbReference type="InterPro" id="IPR050117">
    <property type="entry name" value="MAPK"/>
</dbReference>
<evidence type="ECO:0000256" key="7">
    <source>
        <dbReference type="ARBA" id="ARBA00048312"/>
    </source>
</evidence>
<comment type="activity regulation">
    <text evidence="9">Activated by threonine and tyrosine phosphorylation.</text>
</comment>
<dbReference type="InterPro" id="IPR008271">
    <property type="entry name" value="Ser/Thr_kinase_AS"/>
</dbReference>
<dbReference type="SUPFAM" id="SSF56112">
    <property type="entry name" value="Protein kinase-like (PK-like)"/>
    <property type="match status" value="1"/>
</dbReference>
<dbReference type="InterPro" id="IPR003527">
    <property type="entry name" value="MAP_kinase_CS"/>
</dbReference>
<reference evidence="12 13" key="1">
    <citation type="submission" date="2023-08" db="EMBL/GenBank/DDBJ databases">
        <title>A Necator americanus chromosomal reference genome.</title>
        <authorList>
            <person name="Ilik V."/>
            <person name="Petrzelkova K.J."/>
            <person name="Pardy F."/>
            <person name="Fuh T."/>
            <person name="Niatou-Singa F.S."/>
            <person name="Gouil Q."/>
            <person name="Baker L."/>
            <person name="Ritchie M.E."/>
            <person name="Jex A.R."/>
            <person name="Gazzola D."/>
            <person name="Li H."/>
            <person name="Toshio Fujiwara R."/>
            <person name="Zhan B."/>
            <person name="Aroian R.V."/>
            <person name="Pafco B."/>
            <person name="Schwarz E.M."/>
        </authorList>
    </citation>
    <scope>NUCLEOTIDE SEQUENCE [LARGE SCALE GENOMIC DNA]</scope>
    <source>
        <strain evidence="12 13">Aroian</strain>
        <tissue evidence="12">Whole animal</tissue>
    </source>
</reference>
<dbReference type="Gene3D" id="1.10.510.10">
    <property type="entry name" value="Transferase(Phosphotransferase) domain 1"/>
    <property type="match status" value="1"/>
</dbReference>
<evidence type="ECO:0000256" key="10">
    <source>
        <dbReference type="SAM" id="MobiDB-lite"/>
    </source>
</evidence>
<evidence type="ECO:0000256" key="1">
    <source>
        <dbReference type="ARBA" id="ARBA00022527"/>
    </source>
</evidence>
<evidence type="ECO:0000313" key="12">
    <source>
        <dbReference type="EMBL" id="KAK6733798.1"/>
    </source>
</evidence>